<dbReference type="RefSeq" id="WP_264532968.1">
    <property type="nucleotide sequence ID" value="NZ_CP092332.1"/>
</dbReference>
<accession>A0ABY8N5Z8</accession>
<name>A0ABY8N5Z8_9FLAO</name>
<protein>
    <submittedName>
        <fullName evidence="2">Uncharacterized protein</fullName>
    </submittedName>
</protein>
<feature type="transmembrane region" description="Helical" evidence="1">
    <location>
        <begin position="7"/>
        <end position="26"/>
    </location>
</feature>
<keyword evidence="3" id="KW-1185">Reference proteome</keyword>
<evidence type="ECO:0000256" key="1">
    <source>
        <dbReference type="SAM" id="Phobius"/>
    </source>
</evidence>
<proteinExistence type="predicted"/>
<reference evidence="2 3" key="1">
    <citation type="submission" date="2023-06" db="EMBL/GenBank/DDBJ databases">
        <title>Complete Genome Sequence of Flavobacterium keumense K3R-10.</title>
        <authorList>
            <person name="Jeong H."/>
            <person name="Jhang S.Y."/>
            <person name="Kim J.N."/>
        </authorList>
    </citation>
    <scope>NUCLEOTIDE SEQUENCE [LARGE SCALE GENOMIC DNA]</scope>
    <source>
        <strain evidence="2 3">K3R-10</strain>
    </source>
</reference>
<gene>
    <name evidence="2" type="ORF">MG292_09495</name>
</gene>
<keyword evidence="1" id="KW-1133">Transmembrane helix</keyword>
<organism evidence="2 3">
    <name type="scientific">Flavobacterium keumense</name>
    <dbReference type="NCBI Taxonomy" id="1306518"/>
    <lineage>
        <taxon>Bacteria</taxon>
        <taxon>Pseudomonadati</taxon>
        <taxon>Bacteroidota</taxon>
        <taxon>Flavobacteriia</taxon>
        <taxon>Flavobacteriales</taxon>
        <taxon>Flavobacteriaceae</taxon>
        <taxon>Flavobacterium</taxon>
    </lineage>
</organism>
<keyword evidence="1" id="KW-0472">Membrane</keyword>
<evidence type="ECO:0000313" key="2">
    <source>
        <dbReference type="EMBL" id="WGK94306.1"/>
    </source>
</evidence>
<dbReference type="EMBL" id="CP092332">
    <property type="protein sequence ID" value="WGK94306.1"/>
    <property type="molecule type" value="Genomic_DNA"/>
</dbReference>
<sequence length="89" mass="10649">MDISQKDFILLFIGAAISFIISWLFYGLPYKSIASYFDVENNTAYFESQNGFKLKRYEKRKINEPYKTRISSKEFKKIKQDLVRRSIDF</sequence>
<dbReference type="Proteomes" id="UP001232117">
    <property type="component" value="Chromosome"/>
</dbReference>
<keyword evidence="1" id="KW-0812">Transmembrane</keyword>
<evidence type="ECO:0000313" key="3">
    <source>
        <dbReference type="Proteomes" id="UP001232117"/>
    </source>
</evidence>